<dbReference type="InterPro" id="IPR050482">
    <property type="entry name" value="Sensor_HK_TwoCompSys"/>
</dbReference>
<organism evidence="14 15">
    <name type="scientific">Gimesia maris</name>
    <dbReference type="NCBI Taxonomy" id="122"/>
    <lineage>
        <taxon>Bacteria</taxon>
        <taxon>Pseudomonadati</taxon>
        <taxon>Planctomycetota</taxon>
        <taxon>Planctomycetia</taxon>
        <taxon>Planctomycetales</taxon>
        <taxon>Planctomycetaceae</taxon>
        <taxon>Gimesia</taxon>
    </lineage>
</organism>
<dbReference type="GO" id="GO:0005524">
    <property type="term" value="F:ATP binding"/>
    <property type="evidence" value="ECO:0007669"/>
    <property type="project" value="UniProtKB-KW"/>
</dbReference>
<dbReference type="InterPro" id="IPR005467">
    <property type="entry name" value="His_kinase_dom"/>
</dbReference>
<dbReference type="InterPro" id="IPR035965">
    <property type="entry name" value="PAS-like_dom_sf"/>
</dbReference>
<dbReference type="InterPro" id="IPR011712">
    <property type="entry name" value="Sig_transdc_His_kin_sub3_dim/P"/>
</dbReference>
<dbReference type="Gene3D" id="1.20.5.1930">
    <property type="match status" value="1"/>
</dbReference>
<dbReference type="CDD" id="cd00130">
    <property type="entry name" value="PAS"/>
    <property type="match status" value="3"/>
</dbReference>
<evidence type="ECO:0000256" key="2">
    <source>
        <dbReference type="ARBA" id="ARBA00012438"/>
    </source>
</evidence>
<dbReference type="PROSITE" id="PS50112">
    <property type="entry name" value="PAS"/>
    <property type="match status" value="3"/>
</dbReference>
<evidence type="ECO:0000256" key="10">
    <source>
        <dbReference type="ARBA" id="ARBA00070616"/>
    </source>
</evidence>
<dbReference type="Pfam" id="PF00989">
    <property type="entry name" value="PAS"/>
    <property type="match status" value="2"/>
</dbReference>
<dbReference type="InterPro" id="IPR000014">
    <property type="entry name" value="PAS"/>
</dbReference>
<comment type="function">
    <text evidence="9">Putative oxygen sensor; modulates the activity of FixJ, a transcriptional activator of nitrogen fixation fixK gene. FixL probably acts as a kinase that phosphorylates FixJ.</text>
</comment>
<reference evidence="14 15" key="1">
    <citation type="journal article" date="2018" name="Nat. Biotechnol.">
        <title>A standardized bacterial taxonomy based on genome phylogeny substantially revises the tree of life.</title>
        <authorList>
            <person name="Parks D.H."/>
            <person name="Chuvochina M."/>
            <person name="Waite D.W."/>
            <person name="Rinke C."/>
            <person name="Skarshewski A."/>
            <person name="Chaumeil P.A."/>
            <person name="Hugenholtz P."/>
        </authorList>
    </citation>
    <scope>NUCLEOTIDE SEQUENCE [LARGE SCALE GENOMIC DNA]</scope>
    <source>
        <strain evidence="14">UBA9375</strain>
    </source>
</reference>
<evidence type="ECO:0000259" key="12">
    <source>
        <dbReference type="PROSITE" id="PS50112"/>
    </source>
</evidence>
<dbReference type="GO" id="GO:0000155">
    <property type="term" value="F:phosphorelay sensor kinase activity"/>
    <property type="evidence" value="ECO:0007669"/>
    <property type="project" value="InterPro"/>
</dbReference>
<dbReference type="SUPFAM" id="SSF55874">
    <property type="entry name" value="ATPase domain of HSP90 chaperone/DNA topoisomerase II/histidine kinase"/>
    <property type="match status" value="1"/>
</dbReference>
<gene>
    <name evidence="14" type="ORF">DIT97_05835</name>
</gene>
<dbReference type="CDD" id="cd16917">
    <property type="entry name" value="HATPase_UhpB-NarQ-NarX-like"/>
    <property type="match status" value="1"/>
</dbReference>
<keyword evidence="3" id="KW-0597">Phosphoprotein</keyword>
<feature type="domain" description="PAS" evidence="12">
    <location>
        <begin position="45"/>
        <end position="88"/>
    </location>
</feature>
<proteinExistence type="predicted"/>
<dbReference type="Proteomes" id="UP000263642">
    <property type="component" value="Unassembled WGS sequence"/>
</dbReference>
<dbReference type="PANTHER" id="PTHR24421">
    <property type="entry name" value="NITRATE/NITRITE SENSOR PROTEIN NARX-RELATED"/>
    <property type="match status" value="1"/>
</dbReference>
<sequence>MVEQQSQQTSPESESRYHQLRDAVADYHYHVLLENGRIVEKQHGPKCADITGYQPEEYIANPRLWIELVHEDDRPAIQQQIERVLSGHNAMAVEYRIRRRDGKLCWLRKLIIPYYDADGRLTAYDALLLDITEEKMAQHSLQQSEENYRLLFDDDLTGDYVASPDGEILLCNRALVDMFGFTTREQAIGSSLCGFYSDPYSWDALIARIREAGTLDRFERITRRNDGRTLHVVETVIGTFDERGNLMRLKGYVFDDTHSRVETAKLQQRNNDLEEAVQLRTREIRAERSHLEAILDSALDGIISIDSRGMIQTINRSAERLFGYTRAEVIGQNVNMLMPSPYHEEHDGYLRRYLKTGEQRILNSVREVVAQRKDGTTFPVEVSITEVDHLQAFTGIVHDISERKQLQTHILQIAEDEQRRIGQELHDGIGQELTGLALFAGSLVEVLDAIPQESSQGTVRQLHESQFTSLRSLAARISSQLNATNAHIRQLAHGMMPVQIEPCGLQAALAELAVSIDTHPQITCHFESSANVIVADNATATHLYRIAQEAISNSLRHSLATEISITLGCKDHHVVLEMKDNGVGIHSFDNSGQANRGTGMGLRTMQYRCGLIGGTFHIEASLAGGTSVRCLIPEKSVKES</sequence>
<dbReference type="PANTHER" id="PTHR24421:SF10">
    <property type="entry name" value="NITRATE_NITRITE SENSOR PROTEIN NARQ"/>
    <property type="match status" value="1"/>
</dbReference>
<evidence type="ECO:0000256" key="4">
    <source>
        <dbReference type="ARBA" id="ARBA00022679"/>
    </source>
</evidence>
<keyword evidence="7" id="KW-0067">ATP-binding</keyword>
<dbReference type="NCBIfam" id="TIGR00229">
    <property type="entry name" value="sensory_box"/>
    <property type="match status" value="3"/>
</dbReference>
<comment type="catalytic activity">
    <reaction evidence="1">
        <text>ATP + protein L-histidine = ADP + protein N-phospho-L-histidine.</text>
        <dbReference type="EC" id="2.7.13.3"/>
    </reaction>
</comment>
<dbReference type="InterPro" id="IPR003594">
    <property type="entry name" value="HATPase_dom"/>
</dbReference>
<evidence type="ECO:0000259" key="11">
    <source>
        <dbReference type="PROSITE" id="PS50109"/>
    </source>
</evidence>
<dbReference type="InterPro" id="IPR036890">
    <property type="entry name" value="HATPase_C_sf"/>
</dbReference>
<evidence type="ECO:0000313" key="14">
    <source>
        <dbReference type="EMBL" id="HCO22592.1"/>
    </source>
</evidence>
<evidence type="ECO:0000259" key="13">
    <source>
        <dbReference type="PROSITE" id="PS50113"/>
    </source>
</evidence>
<feature type="domain" description="Histidine kinase" evidence="11">
    <location>
        <begin position="543"/>
        <end position="636"/>
    </location>
</feature>
<evidence type="ECO:0000256" key="9">
    <source>
        <dbReference type="ARBA" id="ARBA00059827"/>
    </source>
</evidence>
<dbReference type="InterPro" id="IPR013767">
    <property type="entry name" value="PAS_fold"/>
</dbReference>
<dbReference type="Gene3D" id="3.30.565.10">
    <property type="entry name" value="Histidine kinase-like ATPase, C-terminal domain"/>
    <property type="match status" value="1"/>
</dbReference>
<dbReference type="Pfam" id="PF07730">
    <property type="entry name" value="HisKA_3"/>
    <property type="match status" value="1"/>
</dbReference>
<keyword evidence="5" id="KW-0547">Nucleotide-binding</keyword>
<evidence type="ECO:0000256" key="8">
    <source>
        <dbReference type="ARBA" id="ARBA00023012"/>
    </source>
</evidence>
<dbReference type="EC" id="2.7.13.3" evidence="2"/>
<keyword evidence="4" id="KW-0808">Transferase</keyword>
<dbReference type="Pfam" id="PF02518">
    <property type="entry name" value="HATPase_c"/>
    <property type="match status" value="1"/>
</dbReference>
<evidence type="ECO:0000256" key="7">
    <source>
        <dbReference type="ARBA" id="ARBA00022840"/>
    </source>
</evidence>
<evidence type="ECO:0000256" key="1">
    <source>
        <dbReference type="ARBA" id="ARBA00000085"/>
    </source>
</evidence>
<evidence type="ECO:0000256" key="5">
    <source>
        <dbReference type="ARBA" id="ARBA00022741"/>
    </source>
</evidence>
<protein>
    <recommendedName>
        <fullName evidence="10">Sensor protein FixL</fullName>
        <ecNumber evidence="2">2.7.13.3</ecNumber>
    </recommendedName>
</protein>
<dbReference type="GO" id="GO:0046983">
    <property type="term" value="F:protein dimerization activity"/>
    <property type="evidence" value="ECO:0007669"/>
    <property type="project" value="InterPro"/>
</dbReference>
<keyword evidence="8" id="KW-0902">Two-component regulatory system</keyword>
<evidence type="ECO:0000256" key="6">
    <source>
        <dbReference type="ARBA" id="ARBA00022777"/>
    </source>
</evidence>
<dbReference type="EMBL" id="DQAY01000039">
    <property type="protein sequence ID" value="HCO22592.1"/>
    <property type="molecule type" value="Genomic_DNA"/>
</dbReference>
<dbReference type="InterPro" id="IPR000700">
    <property type="entry name" value="PAS-assoc_C"/>
</dbReference>
<dbReference type="InterPro" id="IPR013655">
    <property type="entry name" value="PAS_fold_3"/>
</dbReference>
<dbReference type="SUPFAM" id="SSF55785">
    <property type="entry name" value="PYP-like sensor domain (PAS domain)"/>
    <property type="match status" value="3"/>
</dbReference>
<comment type="caution">
    <text evidence="14">The sequence shown here is derived from an EMBL/GenBank/DDBJ whole genome shotgun (WGS) entry which is preliminary data.</text>
</comment>
<keyword evidence="6" id="KW-0418">Kinase</keyword>
<dbReference type="GO" id="GO:0006355">
    <property type="term" value="P:regulation of DNA-templated transcription"/>
    <property type="evidence" value="ECO:0007669"/>
    <property type="project" value="InterPro"/>
</dbReference>
<dbReference type="Gene3D" id="3.30.450.20">
    <property type="entry name" value="PAS domain"/>
    <property type="match status" value="3"/>
</dbReference>
<dbReference type="InterPro" id="IPR001610">
    <property type="entry name" value="PAC"/>
</dbReference>
<accession>A0A3D3R3C1</accession>
<feature type="domain" description="PAS" evidence="12">
    <location>
        <begin position="287"/>
        <end position="357"/>
    </location>
</feature>
<dbReference type="Pfam" id="PF08447">
    <property type="entry name" value="PAS_3"/>
    <property type="match status" value="1"/>
</dbReference>
<name>A0A3D3R3C1_9PLAN</name>
<dbReference type="PROSITE" id="PS50113">
    <property type="entry name" value="PAC"/>
    <property type="match status" value="1"/>
</dbReference>
<feature type="domain" description="PAS" evidence="12">
    <location>
        <begin position="144"/>
        <end position="185"/>
    </location>
</feature>
<dbReference type="FunFam" id="3.30.450.20:FF:000060">
    <property type="entry name" value="Sensor protein FixL"/>
    <property type="match status" value="1"/>
</dbReference>
<dbReference type="AlphaFoldDB" id="A0A3D3R3C1"/>
<evidence type="ECO:0000313" key="15">
    <source>
        <dbReference type="Proteomes" id="UP000263642"/>
    </source>
</evidence>
<dbReference type="GO" id="GO:0016020">
    <property type="term" value="C:membrane"/>
    <property type="evidence" value="ECO:0007669"/>
    <property type="project" value="InterPro"/>
</dbReference>
<evidence type="ECO:0000256" key="3">
    <source>
        <dbReference type="ARBA" id="ARBA00022553"/>
    </source>
</evidence>
<dbReference type="SMART" id="SM00086">
    <property type="entry name" value="PAC"/>
    <property type="match status" value="2"/>
</dbReference>
<dbReference type="SMART" id="SM00091">
    <property type="entry name" value="PAS"/>
    <property type="match status" value="3"/>
</dbReference>
<dbReference type="PROSITE" id="PS50109">
    <property type="entry name" value="HIS_KIN"/>
    <property type="match status" value="1"/>
</dbReference>
<dbReference type="SMART" id="SM00387">
    <property type="entry name" value="HATPase_c"/>
    <property type="match status" value="1"/>
</dbReference>
<feature type="domain" description="PAC" evidence="13">
    <location>
        <begin position="91"/>
        <end position="143"/>
    </location>
</feature>